<dbReference type="Proteomes" id="UP001239111">
    <property type="component" value="Chromosome 1"/>
</dbReference>
<evidence type="ECO:0000313" key="2">
    <source>
        <dbReference type="Proteomes" id="UP001239111"/>
    </source>
</evidence>
<proteinExistence type="predicted"/>
<protein>
    <submittedName>
        <fullName evidence="1">Uncharacterized protein</fullName>
    </submittedName>
</protein>
<keyword evidence="2" id="KW-1185">Reference proteome</keyword>
<gene>
    <name evidence="1" type="ORF">QAD02_020558</name>
</gene>
<evidence type="ECO:0000313" key="1">
    <source>
        <dbReference type="EMBL" id="KAJ8684765.1"/>
    </source>
</evidence>
<name>A0ACC2PSJ8_9HYME</name>
<sequence length="402" mass="46513">MGEDMYEATDEDMDDDMDEDTDEDMDDVMDEDTDEDMDDDTGDEYSDDGELNDEEPVFEEPRINRGLGVLMKIHNAYTQLLGHGDHLRRVSGTMSFAIDKSRNGLGFDQSQEEFENYSATPPDQRNERRVEELRINCKTMEKIYTAAYNEYNELLSRGMRPYYDPLPLPDHRFQKKCRFTKKLSRKLMYELRGRIPQTPRSTVHLDLKVLIGMGLFASGSYQDDIADNKHHQVSKASVSRYFHELVSAMSMMTTEFIKFPSTKEERLHTSEQFSINLQVADANGVVRSVRAGPGTNHDQFMYNHSELRIVMDHQYRPANTDSGYATTSTILTPVEHADPNTPEGRYTRDHRIIRSKIERIIGDVGNSFRVIRRERLMRYDPDTVVDVKKASVVFHNYRLLDG</sequence>
<comment type="caution">
    <text evidence="1">The sequence shown here is derived from an EMBL/GenBank/DDBJ whole genome shotgun (WGS) entry which is preliminary data.</text>
</comment>
<dbReference type="EMBL" id="CM056741">
    <property type="protein sequence ID" value="KAJ8684765.1"/>
    <property type="molecule type" value="Genomic_DNA"/>
</dbReference>
<accession>A0ACC2PSJ8</accession>
<reference evidence="1" key="1">
    <citation type="submission" date="2023-04" db="EMBL/GenBank/DDBJ databases">
        <title>A chromosome-level genome assembly of the parasitoid wasp Eretmocerus hayati.</title>
        <authorList>
            <person name="Zhong Y."/>
            <person name="Liu S."/>
            <person name="Liu Y."/>
        </authorList>
    </citation>
    <scope>NUCLEOTIDE SEQUENCE</scope>
    <source>
        <strain evidence="1">ZJU_SS_LIU_2023</strain>
    </source>
</reference>
<organism evidence="1 2">
    <name type="scientific">Eretmocerus hayati</name>
    <dbReference type="NCBI Taxonomy" id="131215"/>
    <lineage>
        <taxon>Eukaryota</taxon>
        <taxon>Metazoa</taxon>
        <taxon>Ecdysozoa</taxon>
        <taxon>Arthropoda</taxon>
        <taxon>Hexapoda</taxon>
        <taxon>Insecta</taxon>
        <taxon>Pterygota</taxon>
        <taxon>Neoptera</taxon>
        <taxon>Endopterygota</taxon>
        <taxon>Hymenoptera</taxon>
        <taxon>Apocrita</taxon>
        <taxon>Proctotrupomorpha</taxon>
        <taxon>Chalcidoidea</taxon>
        <taxon>Aphelinidae</taxon>
        <taxon>Aphelininae</taxon>
        <taxon>Eretmocerus</taxon>
    </lineage>
</organism>